<dbReference type="Proteomes" id="UP000298656">
    <property type="component" value="Chromosome 2"/>
</dbReference>
<evidence type="ECO:0000259" key="6">
    <source>
        <dbReference type="Pfam" id="PF03328"/>
    </source>
</evidence>
<evidence type="ECO:0000313" key="8">
    <source>
        <dbReference type="Proteomes" id="UP000298656"/>
    </source>
</evidence>
<evidence type="ECO:0000256" key="1">
    <source>
        <dbReference type="ARBA" id="ARBA00001946"/>
    </source>
</evidence>
<name>A0A4P8J0P8_9BURK</name>
<dbReference type="Gene3D" id="3.20.20.60">
    <property type="entry name" value="Phosphoenolpyruvate-binding domains"/>
    <property type="match status" value="1"/>
</dbReference>
<feature type="binding site" evidence="5">
    <location>
        <position position="114"/>
    </location>
    <ligand>
        <name>Mg(2+)</name>
        <dbReference type="ChEBI" id="CHEBI:18420"/>
    </ligand>
</feature>
<dbReference type="InterPro" id="IPR005000">
    <property type="entry name" value="Aldolase/citrate-lyase_domain"/>
</dbReference>
<evidence type="ECO:0000313" key="7">
    <source>
        <dbReference type="EMBL" id="QCP54327.1"/>
    </source>
</evidence>
<feature type="binding site" evidence="4">
    <location>
        <position position="62"/>
    </location>
    <ligand>
        <name>substrate</name>
    </ligand>
</feature>
<sequence>MAIARTYLFVPGDRPDRFDKAWSSRADEIIVDLEDAVPADRKAVARESIRTWLRPDRRVWVRCNAVDTPWFAEDLQLLHDEGLAGVFVPKAEHLPSELLRVAETRGIGLIPIIETAQGYESIRSLASAAGVVRLAFGSLDFQVDLGIEGDDDALLYFRSELVLASRLASLPSPIDGITPSIDDTERLRSDTLRARRLGLGAKLCIHPHQVPVIHEVFAPTSEERSWALRILEVMNSSAGGAVSLDGKMVDRPVWLRALKISEAPSATECQRL</sequence>
<evidence type="ECO:0000256" key="4">
    <source>
        <dbReference type="PIRSR" id="PIRSR015582-1"/>
    </source>
</evidence>
<dbReference type="Pfam" id="PF03328">
    <property type="entry name" value="HpcH_HpaI"/>
    <property type="match status" value="1"/>
</dbReference>
<dbReference type="RefSeq" id="WP_137337095.1">
    <property type="nucleotide sequence ID" value="NZ_CP040078.1"/>
</dbReference>
<dbReference type="KEGG" id="tvl:FAZ95_35825"/>
<organism evidence="7 8">
    <name type="scientific">Trinickia violacea</name>
    <dbReference type="NCBI Taxonomy" id="2571746"/>
    <lineage>
        <taxon>Bacteria</taxon>
        <taxon>Pseudomonadati</taxon>
        <taxon>Pseudomonadota</taxon>
        <taxon>Betaproteobacteria</taxon>
        <taxon>Burkholderiales</taxon>
        <taxon>Burkholderiaceae</taxon>
        <taxon>Trinickia</taxon>
    </lineage>
</organism>
<feature type="domain" description="HpcH/HpaI aldolase/citrate lyase" evidence="6">
    <location>
        <begin position="5"/>
        <end position="207"/>
    </location>
</feature>
<feature type="binding site" evidence="5">
    <location>
        <position position="140"/>
    </location>
    <ligand>
        <name>Mg(2+)</name>
        <dbReference type="ChEBI" id="CHEBI:18420"/>
    </ligand>
</feature>
<keyword evidence="8" id="KW-1185">Reference proteome</keyword>
<dbReference type="GO" id="GO:0006107">
    <property type="term" value="P:oxaloacetate metabolic process"/>
    <property type="evidence" value="ECO:0007669"/>
    <property type="project" value="TreeGrafter"/>
</dbReference>
<evidence type="ECO:0000256" key="5">
    <source>
        <dbReference type="PIRSR" id="PIRSR015582-2"/>
    </source>
</evidence>
<dbReference type="PIRSF" id="PIRSF015582">
    <property type="entry name" value="Cit_lyase_B"/>
    <property type="match status" value="1"/>
</dbReference>
<dbReference type="GO" id="GO:0000287">
    <property type="term" value="F:magnesium ion binding"/>
    <property type="evidence" value="ECO:0007669"/>
    <property type="project" value="TreeGrafter"/>
</dbReference>
<dbReference type="InterPro" id="IPR040442">
    <property type="entry name" value="Pyrv_kinase-like_dom_sf"/>
</dbReference>
<proteinExistence type="predicted"/>
<evidence type="ECO:0000256" key="3">
    <source>
        <dbReference type="ARBA" id="ARBA00022842"/>
    </source>
</evidence>
<dbReference type="PANTHER" id="PTHR32308:SF10">
    <property type="entry name" value="CITRATE LYASE SUBUNIT BETA"/>
    <property type="match status" value="1"/>
</dbReference>
<dbReference type="AlphaFoldDB" id="A0A4P8J0P8"/>
<dbReference type="PANTHER" id="PTHR32308">
    <property type="entry name" value="LYASE BETA SUBUNIT, PUTATIVE (AFU_ORTHOLOGUE AFUA_4G13030)-RELATED"/>
    <property type="match status" value="1"/>
</dbReference>
<dbReference type="OrthoDB" id="348111at2"/>
<dbReference type="InterPro" id="IPR011206">
    <property type="entry name" value="Citrate_lyase_beta/mcl1/mcl2"/>
</dbReference>
<comment type="cofactor">
    <cofactor evidence="1">
        <name>Mg(2+)</name>
        <dbReference type="ChEBI" id="CHEBI:18420"/>
    </cofactor>
</comment>
<keyword evidence="7" id="KW-0456">Lyase</keyword>
<dbReference type="InterPro" id="IPR015813">
    <property type="entry name" value="Pyrv/PenolPyrv_kinase-like_dom"/>
</dbReference>
<protein>
    <submittedName>
        <fullName evidence="7">CoA ester lyase</fullName>
    </submittedName>
</protein>
<keyword evidence="2 5" id="KW-0479">Metal-binding</keyword>
<keyword evidence="3 5" id="KW-0460">Magnesium</keyword>
<dbReference type="EMBL" id="CP040078">
    <property type="protein sequence ID" value="QCP54327.1"/>
    <property type="molecule type" value="Genomic_DNA"/>
</dbReference>
<dbReference type="GO" id="GO:0016829">
    <property type="term" value="F:lyase activity"/>
    <property type="evidence" value="ECO:0007669"/>
    <property type="project" value="UniProtKB-KW"/>
</dbReference>
<evidence type="ECO:0000256" key="2">
    <source>
        <dbReference type="ARBA" id="ARBA00022723"/>
    </source>
</evidence>
<reference evidence="7 8" key="1">
    <citation type="submission" date="2019-05" db="EMBL/GenBank/DDBJ databases">
        <title>Burkholderia sp. DHOD12, isolated from subtropical forest soil.</title>
        <authorList>
            <person name="Gao Z.-H."/>
            <person name="Qiu L.-H."/>
        </authorList>
    </citation>
    <scope>NUCLEOTIDE SEQUENCE [LARGE SCALE GENOMIC DNA]</scope>
    <source>
        <strain evidence="7 8">DHOD12</strain>
    </source>
</reference>
<gene>
    <name evidence="7" type="ORF">FAZ95_35825</name>
</gene>
<feature type="binding site" evidence="4">
    <location>
        <position position="114"/>
    </location>
    <ligand>
        <name>substrate</name>
    </ligand>
</feature>
<dbReference type="SUPFAM" id="SSF51621">
    <property type="entry name" value="Phosphoenolpyruvate/pyruvate domain"/>
    <property type="match status" value="1"/>
</dbReference>
<accession>A0A4P8J0P8</accession>